<feature type="compositionally biased region" description="Polar residues" evidence="1">
    <location>
        <begin position="432"/>
        <end position="442"/>
    </location>
</feature>
<feature type="region of interest" description="Disordered" evidence="1">
    <location>
        <begin position="227"/>
        <end position="457"/>
    </location>
</feature>
<feature type="compositionally biased region" description="Low complexity" evidence="1">
    <location>
        <begin position="571"/>
        <end position="588"/>
    </location>
</feature>
<evidence type="ECO:0000256" key="1">
    <source>
        <dbReference type="SAM" id="MobiDB-lite"/>
    </source>
</evidence>
<feature type="compositionally biased region" description="Low complexity" evidence="1">
    <location>
        <begin position="507"/>
        <end position="516"/>
    </location>
</feature>
<comment type="caution">
    <text evidence="2">The sequence shown here is derived from an EMBL/GenBank/DDBJ whole genome shotgun (WGS) entry which is preliminary data.</text>
</comment>
<feature type="region of interest" description="Disordered" evidence="1">
    <location>
        <begin position="489"/>
        <end position="520"/>
    </location>
</feature>
<feature type="compositionally biased region" description="Pro residues" evidence="1">
    <location>
        <begin position="245"/>
        <end position="255"/>
    </location>
</feature>
<reference evidence="3" key="1">
    <citation type="journal article" date="2019" name="Int. J. Syst. Evol. Microbiol.">
        <title>The Global Catalogue of Microorganisms (GCM) 10K type strain sequencing project: providing services to taxonomists for standard genome sequencing and annotation.</title>
        <authorList>
            <consortium name="The Broad Institute Genomics Platform"/>
            <consortium name="The Broad Institute Genome Sequencing Center for Infectious Disease"/>
            <person name="Wu L."/>
            <person name="Ma J."/>
        </authorList>
    </citation>
    <scope>NUCLEOTIDE SEQUENCE [LARGE SCALE GENOMIC DNA]</scope>
    <source>
        <strain evidence="3">JCM 4733</strain>
    </source>
</reference>
<feature type="region of interest" description="Disordered" evidence="1">
    <location>
        <begin position="706"/>
        <end position="745"/>
    </location>
</feature>
<feature type="compositionally biased region" description="Basic and acidic residues" evidence="1">
    <location>
        <begin position="652"/>
        <end position="665"/>
    </location>
</feature>
<name>A0ABQ3D0Y5_9ACTN</name>
<feature type="region of interest" description="Disordered" evidence="1">
    <location>
        <begin position="1"/>
        <end position="23"/>
    </location>
</feature>
<evidence type="ECO:0000313" key="3">
    <source>
        <dbReference type="Proteomes" id="UP000653644"/>
    </source>
</evidence>
<dbReference type="EMBL" id="BMVN01000032">
    <property type="protein sequence ID" value="GHA52950.1"/>
    <property type="molecule type" value="Genomic_DNA"/>
</dbReference>
<evidence type="ECO:0000313" key="2">
    <source>
        <dbReference type="EMBL" id="GHA52950.1"/>
    </source>
</evidence>
<protein>
    <submittedName>
        <fullName evidence="2">Uncharacterized protein</fullName>
    </submittedName>
</protein>
<dbReference type="Proteomes" id="UP000653644">
    <property type="component" value="Unassembled WGS sequence"/>
</dbReference>
<feature type="compositionally biased region" description="Gly residues" evidence="1">
    <location>
        <begin position="256"/>
        <end position="284"/>
    </location>
</feature>
<gene>
    <name evidence="2" type="ORF">GCM10010345_67130</name>
</gene>
<sequence length="977" mass="95355">MPEDKYNTGGFSQTTDGAIFPNLSDELDRPDAYNGWDWKQIMAAILGSSQGDNTPANADHRRGIADPQSLQDAADAFYFVQRTLEQVASVMADQTKALAGPDGPWRGDAADVFHDTIDNFSKRIAAAGDALAGGKSGQNSVPQQLANNAVALKWAQETVVAIDNWYAQLSLNYGMYHDQRVGAMKDGRIPIHDVKVGNTLIEPLMQNDMYQVAKTLSGNFSLTVDNVKLPDPVNGPKTDGGGGDPTPPKVDPPPAAGGGGDVKVPPLGGGLSAGGGDGLPGYGGNLSKVPGLDDTGGSATPFPGSTLPTDTGGGLGDVPPLDTGNLDAALSPGGPDASASPFPGDTSAFPGGDTSAFPGGDLPGDFAASPLPGETSTLPGGEAFPGDTSTLPGGGAFPGDTSLGEGGQTPSAFTATPFPGLTGLPADAAGRPSTSSGLTGASESPLGEAGLPQDYPGDLGLGAADGLPVVDAADLPADAAIPSALSGNAALESPGTLPDTTPAEFSGLGDAAAGVGQQQGGAGVPYMPGMGGFGGAGGGAGQTGAAEPPDAAGLLDASSVPWGGGVGGAGDVSEFGGAPVEPGAAGEVSGLDLPESTPAEFSGAEGPGDGSVAVAGGGMPYMPAMGGFGGAGGGAGQTGAAEPPDSSGLLEPDSRPWNDEARDADPSEPVAGAVAAAGAGEEALDLPAAGAPATLYAPVPGVPAAARGENRASGAGREAHAGEQGGEPVLSAGAWGDEDQDGLPDRAAGTDVTGAGVLVQPGAGVPAGPSAASAVSAPHAVGQSVPATHPAPGEAAVAATAMGAAALGAAATLSASAERGGARAGAPATAPEFTEEAEDTAAWDRTDGSLMPFLIAAATAQEPAEEGGGPRSRYSGEAPEVWSGVTADGGATARSLATWQPGRSGAAAVSSNGVVPLGSDQPLCGDVSAEELEALEARAQSEAEAEDDEEEKERTFADLLVQRRDVWGDPGSDDDLV</sequence>
<proteinExistence type="predicted"/>
<feature type="region of interest" description="Disordered" evidence="1">
    <location>
        <begin position="632"/>
        <end position="675"/>
    </location>
</feature>
<accession>A0ABQ3D0Y5</accession>
<keyword evidence="3" id="KW-1185">Reference proteome</keyword>
<feature type="region of interest" description="Disordered" evidence="1">
    <location>
        <begin position="537"/>
        <end position="611"/>
    </location>
</feature>
<organism evidence="2 3">
    <name type="scientific">Streptomyces canarius</name>
    <dbReference type="NCBI Taxonomy" id="285453"/>
    <lineage>
        <taxon>Bacteria</taxon>
        <taxon>Bacillati</taxon>
        <taxon>Actinomycetota</taxon>
        <taxon>Actinomycetes</taxon>
        <taxon>Kitasatosporales</taxon>
        <taxon>Streptomycetaceae</taxon>
        <taxon>Streptomyces</taxon>
    </lineage>
</organism>
<dbReference type="RefSeq" id="WP_189892245.1">
    <property type="nucleotide sequence ID" value="NZ_BMVN01000032.1"/>
</dbReference>